<dbReference type="Pfam" id="PF03959">
    <property type="entry name" value="FSH1"/>
    <property type="match status" value="1"/>
</dbReference>
<protein>
    <recommendedName>
        <fullName evidence="2">Serine hydrolase domain-containing protein</fullName>
    </recommendedName>
</protein>
<dbReference type="GO" id="GO:0019748">
    <property type="term" value="P:secondary metabolic process"/>
    <property type="evidence" value="ECO:0007669"/>
    <property type="project" value="TreeGrafter"/>
</dbReference>
<dbReference type="PANTHER" id="PTHR48070">
    <property type="entry name" value="ESTERASE OVCA2"/>
    <property type="match status" value="1"/>
</dbReference>
<dbReference type="EMBL" id="CAJVPD010000235">
    <property type="protein sequence ID" value="CAG8379992.1"/>
    <property type="molecule type" value="Genomic_DNA"/>
</dbReference>
<sequence length="297" mass="33055">MRILCLHGYGMNPDVMKHQLSTLRKLCDPSWEFHFLAGRIQCSPAPGQLMCARFIVSRLIQITGVQGIPGPYLCYSTDFDPVSMRAAQALVHEEFETQGPFDGVFGFSTGASILAAYLLEQSATHPGKPLPVQFAVFCSAVPIISTDPTYYQAIYGSLSDEEEQIIRSGQYDQLVKLPEPMRTAAKTVANVTDILKPMLRKSRLHFLDRQPLEIPCPLHPDLYKARLNIPTLHTRGKKEPPALKECSLVVESFCVPSSRRTFEHSTVHGIPTSRGEIEDMLAAMEEVVGSDRRAARL</sequence>
<dbReference type="Gene3D" id="3.40.50.1820">
    <property type="entry name" value="alpha/beta hydrolase"/>
    <property type="match status" value="1"/>
</dbReference>
<evidence type="ECO:0000313" key="3">
    <source>
        <dbReference type="EMBL" id="CAG8379992.1"/>
    </source>
</evidence>
<dbReference type="InterPro" id="IPR050593">
    <property type="entry name" value="LovG"/>
</dbReference>
<dbReference type="SUPFAM" id="SSF53474">
    <property type="entry name" value="alpha/beta-Hydrolases"/>
    <property type="match status" value="1"/>
</dbReference>
<organism evidence="3 4">
    <name type="scientific">Penicillium salamii</name>
    <dbReference type="NCBI Taxonomy" id="1612424"/>
    <lineage>
        <taxon>Eukaryota</taxon>
        <taxon>Fungi</taxon>
        <taxon>Dikarya</taxon>
        <taxon>Ascomycota</taxon>
        <taxon>Pezizomycotina</taxon>
        <taxon>Eurotiomycetes</taxon>
        <taxon>Eurotiomycetidae</taxon>
        <taxon>Eurotiales</taxon>
        <taxon>Aspergillaceae</taxon>
        <taxon>Penicillium</taxon>
    </lineage>
</organism>
<dbReference type="OrthoDB" id="414698at2759"/>
<evidence type="ECO:0000256" key="1">
    <source>
        <dbReference type="ARBA" id="ARBA00022801"/>
    </source>
</evidence>
<dbReference type="GO" id="GO:0016787">
    <property type="term" value="F:hydrolase activity"/>
    <property type="evidence" value="ECO:0007669"/>
    <property type="project" value="UniProtKB-KW"/>
</dbReference>
<dbReference type="Proteomes" id="UP001152592">
    <property type="component" value="Unassembled WGS sequence"/>
</dbReference>
<accession>A0A9W4NIE5</accession>
<dbReference type="GO" id="GO:0005634">
    <property type="term" value="C:nucleus"/>
    <property type="evidence" value="ECO:0007669"/>
    <property type="project" value="TreeGrafter"/>
</dbReference>
<dbReference type="InterPro" id="IPR029058">
    <property type="entry name" value="AB_hydrolase_fold"/>
</dbReference>
<dbReference type="GO" id="GO:0017000">
    <property type="term" value="P:antibiotic biosynthetic process"/>
    <property type="evidence" value="ECO:0007669"/>
    <property type="project" value="UniProtKB-ARBA"/>
</dbReference>
<reference evidence="3" key="1">
    <citation type="submission" date="2021-07" db="EMBL/GenBank/DDBJ databases">
        <authorList>
            <person name="Branca A.L. A."/>
        </authorList>
    </citation>
    <scope>NUCLEOTIDE SEQUENCE</scope>
</reference>
<dbReference type="GO" id="GO:0005737">
    <property type="term" value="C:cytoplasm"/>
    <property type="evidence" value="ECO:0007669"/>
    <property type="project" value="TreeGrafter"/>
</dbReference>
<dbReference type="GO" id="GO:0072330">
    <property type="term" value="P:monocarboxylic acid biosynthetic process"/>
    <property type="evidence" value="ECO:0007669"/>
    <property type="project" value="UniProtKB-ARBA"/>
</dbReference>
<keyword evidence="1" id="KW-0378">Hydrolase</keyword>
<dbReference type="AlphaFoldDB" id="A0A9W4NIE5"/>
<name>A0A9W4NIE5_9EURO</name>
<dbReference type="InterPro" id="IPR005645">
    <property type="entry name" value="FSH-like_dom"/>
</dbReference>
<proteinExistence type="predicted"/>
<feature type="domain" description="Serine hydrolase" evidence="2">
    <location>
        <begin position="1"/>
        <end position="278"/>
    </location>
</feature>
<comment type="caution">
    <text evidence="3">The sequence shown here is derived from an EMBL/GenBank/DDBJ whole genome shotgun (WGS) entry which is preliminary data.</text>
</comment>
<evidence type="ECO:0000259" key="2">
    <source>
        <dbReference type="Pfam" id="PF03959"/>
    </source>
</evidence>
<evidence type="ECO:0000313" key="4">
    <source>
        <dbReference type="Proteomes" id="UP001152592"/>
    </source>
</evidence>
<gene>
    <name evidence="3" type="ORF">PSALAMII_LOCUS5599</name>
</gene>
<dbReference type="PANTHER" id="PTHR48070:SF4">
    <property type="entry name" value="ESTERASE ALNB"/>
    <property type="match status" value="1"/>
</dbReference>